<protein>
    <submittedName>
        <fullName evidence="2">Uncharacterized protein</fullName>
    </submittedName>
</protein>
<dbReference type="SUPFAM" id="SSF81901">
    <property type="entry name" value="HCP-like"/>
    <property type="match status" value="1"/>
</dbReference>
<dbReference type="AlphaFoldDB" id="A0A2A4X939"/>
<proteinExistence type="predicted"/>
<sequence>MAISASSNNSSRNSKNSADKQTRSSMAAFKFPFALSIALIILSFVPRVQGNPILAWSFWGAAAVLLMWQAYLLFNSRNNNEERAFSILLRPQHYIQGMVQISLYVYWGYYWRPVYDHAWLILAQLLFAYTFDMLLTWSRRREYSLGFGPVPIILSINLFLWFRDDWFYMQFVMIAVGFMGKEYVRWNRDGRSSHIFNPSAFALGLFSLVLIATNTTDLTWGQEIASTLTLAPNIYTFLFLIGLVVMYFFSITLVAGMSAVTLFGLSALYSAGTGVPYFLDSEIPAAVFLGLHLLITDPSTSPRTPLGKTIFGVLYGLGVFALYTLLGAMGEPTFYDKLLVVPLLNLSVIAIDRTVRSIHSAALLNVWKEGWFGGRSNLAHMSIWIVIFASMSFLGKTDGKHQGDSLPFWEQACASDLSNACGRMLQLEATYCGDNAAWACNEIGAHYREGIITESNEELSMAYFSRGCELKFRAACLNLLDTELVLREVPHELDLRLLLREGGQNLMTLSEQELFERACEHDWAFACASTKSPESNRTQI</sequence>
<gene>
    <name evidence="2" type="ORF">COB20_06510</name>
</gene>
<feature type="transmembrane region" description="Helical" evidence="1">
    <location>
        <begin position="27"/>
        <end position="47"/>
    </location>
</feature>
<feature type="transmembrane region" description="Helical" evidence="1">
    <location>
        <begin position="117"/>
        <end position="136"/>
    </location>
</feature>
<feature type="transmembrane region" description="Helical" evidence="1">
    <location>
        <begin position="94"/>
        <end position="111"/>
    </location>
</feature>
<accession>A0A2A4X939</accession>
<evidence type="ECO:0000313" key="2">
    <source>
        <dbReference type="EMBL" id="PCI78567.1"/>
    </source>
</evidence>
<name>A0A2A4X939_9GAMM</name>
<reference evidence="3" key="1">
    <citation type="submission" date="2017-08" db="EMBL/GenBank/DDBJ databases">
        <title>A dynamic microbial community with high functional redundancy inhabits the cold, oxic subseafloor aquifer.</title>
        <authorList>
            <person name="Tully B.J."/>
            <person name="Wheat C.G."/>
            <person name="Glazer B.T."/>
            <person name="Huber J.A."/>
        </authorList>
    </citation>
    <scope>NUCLEOTIDE SEQUENCE [LARGE SCALE GENOMIC DNA]</scope>
</reference>
<feature type="transmembrane region" description="Helical" evidence="1">
    <location>
        <begin position="196"/>
        <end position="214"/>
    </location>
</feature>
<keyword evidence="1" id="KW-1133">Transmembrane helix</keyword>
<feature type="transmembrane region" description="Helical" evidence="1">
    <location>
        <begin position="143"/>
        <end position="161"/>
    </location>
</feature>
<feature type="transmembrane region" description="Helical" evidence="1">
    <location>
        <begin position="234"/>
        <end position="265"/>
    </location>
</feature>
<evidence type="ECO:0000313" key="3">
    <source>
        <dbReference type="Proteomes" id="UP000218767"/>
    </source>
</evidence>
<dbReference type="EMBL" id="NVUL01000030">
    <property type="protein sequence ID" value="PCI78567.1"/>
    <property type="molecule type" value="Genomic_DNA"/>
</dbReference>
<comment type="caution">
    <text evidence="2">The sequence shown here is derived from an EMBL/GenBank/DDBJ whole genome shotgun (WGS) entry which is preliminary data.</text>
</comment>
<keyword evidence="1" id="KW-0812">Transmembrane</keyword>
<organism evidence="2 3">
    <name type="scientific">SAR86 cluster bacterium</name>
    <dbReference type="NCBI Taxonomy" id="2030880"/>
    <lineage>
        <taxon>Bacteria</taxon>
        <taxon>Pseudomonadati</taxon>
        <taxon>Pseudomonadota</taxon>
        <taxon>Gammaproteobacteria</taxon>
        <taxon>SAR86 cluster</taxon>
    </lineage>
</organism>
<keyword evidence="1" id="KW-0472">Membrane</keyword>
<feature type="transmembrane region" description="Helical" evidence="1">
    <location>
        <begin position="378"/>
        <end position="395"/>
    </location>
</feature>
<feature type="transmembrane region" description="Helical" evidence="1">
    <location>
        <begin position="167"/>
        <end position="184"/>
    </location>
</feature>
<evidence type="ECO:0000256" key="1">
    <source>
        <dbReference type="SAM" id="Phobius"/>
    </source>
</evidence>
<dbReference type="Gene3D" id="1.25.40.10">
    <property type="entry name" value="Tetratricopeptide repeat domain"/>
    <property type="match status" value="1"/>
</dbReference>
<feature type="transmembrane region" description="Helical" evidence="1">
    <location>
        <begin position="53"/>
        <end position="74"/>
    </location>
</feature>
<dbReference type="InterPro" id="IPR011990">
    <property type="entry name" value="TPR-like_helical_dom_sf"/>
</dbReference>
<feature type="transmembrane region" description="Helical" evidence="1">
    <location>
        <begin position="307"/>
        <end position="326"/>
    </location>
</feature>
<dbReference type="Proteomes" id="UP000218767">
    <property type="component" value="Unassembled WGS sequence"/>
</dbReference>